<gene>
    <name evidence="1" type="ORF">GCM10017774_42800</name>
</gene>
<keyword evidence="2" id="KW-1185">Reference proteome</keyword>
<evidence type="ECO:0000313" key="2">
    <source>
        <dbReference type="Proteomes" id="UP000605568"/>
    </source>
</evidence>
<reference evidence="2" key="1">
    <citation type="journal article" date="2019" name="Int. J. Syst. Evol. Microbiol.">
        <title>The Global Catalogue of Microorganisms (GCM) 10K type strain sequencing project: providing services to taxonomists for standard genome sequencing and annotation.</title>
        <authorList>
            <consortium name="The Broad Institute Genomics Platform"/>
            <consortium name="The Broad Institute Genome Sequencing Center for Infectious Disease"/>
            <person name="Wu L."/>
            <person name="Ma J."/>
        </authorList>
    </citation>
    <scope>NUCLEOTIDE SEQUENCE [LARGE SCALE GENOMIC DNA]</scope>
    <source>
        <strain evidence="2">CGMCC 4.7367</strain>
    </source>
</reference>
<name>A0ABQ3MGK6_9PSEU</name>
<proteinExistence type="predicted"/>
<protein>
    <submittedName>
        <fullName evidence="1">Uncharacterized protein</fullName>
    </submittedName>
</protein>
<accession>A0ABQ3MGK6</accession>
<dbReference type="Proteomes" id="UP000605568">
    <property type="component" value="Unassembled WGS sequence"/>
</dbReference>
<dbReference type="EMBL" id="BNAR01000006">
    <property type="protein sequence ID" value="GHH44031.1"/>
    <property type="molecule type" value="Genomic_DNA"/>
</dbReference>
<organism evidence="1 2">
    <name type="scientific">Lentzea cavernae</name>
    <dbReference type="NCBI Taxonomy" id="2020703"/>
    <lineage>
        <taxon>Bacteria</taxon>
        <taxon>Bacillati</taxon>
        <taxon>Actinomycetota</taxon>
        <taxon>Actinomycetes</taxon>
        <taxon>Pseudonocardiales</taxon>
        <taxon>Pseudonocardiaceae</taxon>
        <taxon>Lentzea</taxon>
    </lineage>
</organism>
<dbReference type="RefSeq" id="WP_191300182.1">
    <property type="nucleotide sequence ID" value="NZ_BNAR01000006.1"/>
</dbReference>
<sequence length="86" mass="9126">MTLRSLADVLRADQLSLIQPDFDGNEGSLSDLELLSDALAQAIAAHESGHIVGPGVDELALRRAERQARRADARRMLAVHVVGGAA</sequence>
<comment type="caution">
    <text evidence="1">The sequence shown here is derived from an EMBL/GenBank/DDBJ whole genome shotgun (WGS) entry which is preliminary data.</text>
</comment>
<evidence type="ECO:0000313" key="1">
    <source>
        <dbReference type="EMBL" id="GHH44031.1"/>
    </source>
</evidence>